<proteinExistence type="predicted"/>
<protein>
    <submittedName>
        <fullName evidence="1">Uncharacterized protein</fullName>
    </submittedName>
</protein>
<accession>A0A4C1YXG8</accession>
<dbReference type="AlphaFoldDB" id="A0A4C1YXG8"/>
<name>A0A4C1YXG8_EUMVA</name>
<dbReference type="Proteomes" id="UP000299102">
    <property type="component" value="Unassembled WGS sequence"/>
</dbReference>
<keyword evidence="2" id="KW-1185">Reference proteome</keyword>
<organism evidence="1 2">
    <name type="scientific">Eumeta variegata</name>
    <name type="common">Bagworm moth</name>
    <name type="synonym">Eumeta japonica</name>
    <dbReference type="NCBI Taxonomy" id="151549"/>
    <lineage>
        <taxon>Eukaryota</taxon>
        <taxon>Metazoa</taxon>
        <taxon>Ecdysozoa</taxon>
        <taxon>Arthropoda</taxon>
        <taxon>Hexapoda</taxon>
        <taxon>Insecta</taxon>
        <taxon>Pterygota</taxon>
        <taxon>Neoptera</taxon>
        <taxon>Endopterygota</taxon>
        <taxon>Lepidoptera</taxon>
        <taxon>Glossata</taxon>
        <taxon>Ditrysia</taxon>
        <taxon>Tineoidea</taxon>
        <taxon>Psychidae</taxon>
        <taxon>Oiketicinae</taxon>
        <taxon>Eumeta</taxon>
    </lineage>
</organism>
<evidence type="ECO:0000313" key="1">
    <source>
        <dbReference type="EMBL" id="GBP79612.1"/>
    </source>
</evidence>
<evidence type="ECO:0000313" key="2">
    <source>
        <dbReference type="Proteomes" id="UP000299102"/>
    </source>
</evidence>
<reference evidence="1 2" key="1">
    <citation type="journal article" date="2019" name="Commun. Biol.">
        <title>The bagworm genome reveals a unique fibroin gene that provides high tensile strength.</title>
        <authorList>
            <person name="Kono N."/>
            <person name="Nakamura H."/>
            <person name="Ohtoshi R."/>
            <person name="Tomita M."/>
            <person name="Numata K."/>
            <person name="Arakawa K."/>
        </authorList>
    </citation>
    <scope>NUCLEOTIDE SEQUENCE [LARGE SCALE GENOMIC DNA]</scope>
</reference>
<gene>
    <name evidence="1" type="ORF">EVAR_98752_1</name>
</gene>
<comment type="caution">
    <text evidence="1">The sequence shown here is derived from an EMBL/GenBank/DDBJ whole genome shotgun (WGS) entry which is preliminary data.</text>
</comment>
<dbReference type="EMBL" id="BGZK01001421">
    <property type="protein sequence ID" value="GBP79612.1"/>
    <property type="molecule type" value="Genomic_DNA"/>
</dbReference>
<sequence length="79" mass="8870">MDEKEKGRRRNSWFKVASKLMATIFGIVKAREAVVQKRRGKLSRSAFYKTMHLSIGAGFEAGPEGHGLRKLTTHPTAQI</sequence>